<protein>
    <submittedName>
        <fullName evidence="1">BQ5605_C011g06417 protein</fullName>
    </submittedName>
</protein>
<evidence type="ECO:0000313" key="1">
    <source>
        <dbReference type="EMBL" id="SGY12186.1"/>
    </source>
</evidence>
<dbReference type="Proteomes" id="UP000249464">
    <property type="component" value="Unassembled WGS sequence"/>
</dbReference>
<reference evidence="1 2" key="1">
    <citation type="submission" date="2016-11" db="EMBL/GenBank/DDBJ databases">
        <authorList>
            <person name="Jaros S."/>
            <person name="Januszkiewicz K."/>
            <person name="Wedrychowicz H."/>
        </authorList>
    </citation>
    <scope>NUCLEOTIDE SEQUENCE [LARGE SCALE GENOMIC DNA]</scope>
</reference>
<keyword evidence="2" id="KW-1185">Reference proteome</keyword>
<accession>A0A2X0MI70</accession>
<gene>
    <name evidence="1" type="primary">BQ5605_C011g06417</name>
    <name evidence="1" type="ORF">BQ5605_C011G06417</name>
</gene>
<dbReference type="AlphaFoldDB" id="A0A2X0MI70"/>
<sequence>MSRPQPPDKVLPIIAAIMVDVLDTPPLFHDKLSFDAYCAAVFAEEDIEIPKTFEEAMKSPYRNHWIEAVVSEVLQFDHHGVFQEVTWHEGIRVLGTIWVYCQG</sequence>
<organism evidence="1 2">
    <name type="scientific">Microbotryum silenes-dioicae</name>
    <dbReference type="NCBI Taxonomy" id="796604"/>
    <lineage>
        <taxon>Eukaryota</taxon>
        <taxon>Fungi</taxon>
        <taxon>Dikarya</taxon>
        <taxon>Basidiomycota</taxon>
        <taxon>Pucciniomycotina</taxon>
        <taxon>Microbotryomycetes</taxon>
        <taxon>Microbotryales</taxon>
        <taxon>Microbotryaceae</taxon>
        <taxon>Microbotryum</taxon>
    </lineage>
</organism>
<proteinExistence type="predicted"/>
<dbReference type="EMBL" id="FQNC01000011">
    <property type="protein sequence ID" value="SGY12186.1"/>
    <property type="molecule type" value="Genomic_DNA"/>
</dbReference>
<name>A0A2X0MI70_9BASI</name>
<evidence type="ECO:0000313" key="2">
    <source>
        <dbReference type="Proteomes" id="UP000249464"/>
    </source>
</evidence>